<sequence length="487" mass="55449">MMFRVLFYCCLLYFSSSVESTPLDDYVNKPDPTYKYQLIGEPERNDGYTTYYINLTSQTWLDAATCDRSVWWHFLVINVPDKVKSTDTAFIYVTGGSNTNTDLPSPSSEDLLLPRVLSITTGSVTATLFQIPNQPITFTADPMQKRRSEDAIIAFTWYYYSQVIDTKDPEWLLRLPMTKAVVRAMDTVTDFVNKKEKSFDVQKFVIAGASKRGWTTWTTGAVDKRVVAIVPIVMDLLNMVKNLHHHYRSLGGWTFAFNDYYDLNVTEHLDDPSTQKIASIVDPYSYIDRYTMPKMIVTTSGDEFFLPDDSYYFWDDLKGDKYLRTMPNAEHSLAGHATMLMFDIRAFYLSILTNSPRPVFSWSLQQNTTDGSITLLTTTEPLEVVVYHANTIGDERRDFRLLIAGPDGRTEVHPVLWTPTKLQPVAPGKYVASRSAPKVGWTGFFIQVSFKGPADNSTYEFTTQMNIIPTTFPFPDCHGDSCRGKLV</sequence>
<accession>A0A1X7U1G7</accession>
<feature type="signal peptide" evidence="1">
    <location>
        <begin position="1"/>
        <end position="20"/>
    </location>
</feature>
<keyword evidence="3" id="KW-1185">Reference proteome</keyword>
<reference evidence="2" key="2">
    <citation type="submission" date="2017-05" db="UniProtKB">
        <authorList>
            <consortium name="EnsemblMetazoa"/>
        </authorList>
    </citation>
    <scope>IDENTIFICATION</scope>
</reference>
<name>A0A1X7U1G7_AMPQE</name>
<dbReference type="OrthoDB" id="2020799at2759"/>
<dbReference type="InterPro" id="IPR009199">
    <property type="entry name" value="PhoPQ-act_pathogen-rel_PqaA"/>
</dbReference>
<organism evidence="2">
    <name type="scientific">Amphimedon queenslandica</name>
    <name type="common">Sponge</name>
    <dbReference type="NCBI Taxonomy" id="400682"/>
    <lineage>
        <taxon>Eukaryota</taxon>
        <taxon>Metazoa</taxon>
        <taxon>Porifera</taxon>
        <taxon>Demospongiae</taxon>
        <taxon>Heteroscleromorpha</taxon>
        <taxon>Haplosclerida</taxon>
        <taxon>Niphatidae</taxon>
        <taxon>Amphimedon</taxon>
    </lineage>
</organism>
<evidence type="ECO:0000313" key="2">
    <source>
        <dbReference type="EnsemblMetazoa" id="Aqu2.1.21573_001"/>
    </source>
</evidence>
<proteinExistence type="predicted"/>
<dbReference type="PANTHER" id="PTHR31497">
    <property type="entry name" value="AUTOCRINE PROLIFERATION REPRESSOR PROTEIN A"/>
    <property type="match status" value="1"/>
</dbReference>
<evidence type="ECO:0000313" key="3">
    <source>
        <dbReference type="Proteomes" id="UP000007879"/>
    </source>
</evidence>
<dbReference type="Proteomes" id="UP000007879">
    <property type="component" value="Unassembled WGS sequence"/>
</dbReference>
<evidence type="ECO:0008006" key="4">
    <source>
        <dbReference type="Google" id="ProtNLM"/>
    </source>
</evidence>
<feature type="chain" id="PRO_5010887499" description="Autocrine proliferation repressor A-like" evidence="1">
    <location>
        <begin position="21"/>
        <end position="487"/>
    </location>
</feature>
<protein>
    <recommendedName>
        <fullName evidence="4">Autocrine proliferation repressor A-like</fullName>
    </recommendedName>
</protein>
<evidence type="ECO:0000256" key="1">
    <source>
        <dbReference type="SAM" id="SignalP"/>
    </source>
</evidence>
<keyword evidence="1" id="KW-0732">Signal</keyword>
<gene>
    <name evidence="2" type="primary">100634329</name>
</gene>
<dbReference type="KEGG" id="aqu:100634329"/>
<dbReference type="AlphaFoldDB" id="A0A1X7U1G7"/>
<dbReference type="PIRSF" id="PIRSF014728">
    <property type="entry name" value="PqaA"/>
    <property type="match status" value="1"/>
</dbReference>
<dbReference type="InterPro" id="IPR029058">
    <property type="entry name" value="AB_hydrolase_fold"/>
</dbReference>
<dbReference type="EnsemblMetazoa" id="Aqu2.1.21573_001">
    <property type="protein sequence ID" value="Aqu2.1.21573_001"/>
    <property type="gene ID" value="Aqu2.1.21573"/>
</dbReference>
<dbReference type="Pfam" id="PF10142">
    <property type="entry name" value="PhoPQ_related"/>
    <property type="match status" value="1"/>
</dbReference>
<dbReference type="InParanoid" id="A0A1X7U1G7"/>
<reference evidence="3" key="1">
    <citation type="journal article" date="2010" name="Nature">
        <title>The Amphimedon queenslandica genome and the evolution of animal complexity.</title>
        <authorList>
            <person name="Srivastava M."/>
            <person name="Simakov O."/>
            <person name="Chapman J."/>
            <person name="Fahey B."/>
            <person name="Gauthier M.E."/>
            <person name="Mitros T."/>
            <person name="Richards G.S."/>
            <person name="Conaco C."/>
            <person name="Dacre M."/>
            <person name="Hellsten U."/>
            <person name="Larroux C."/>
            <person name="Putnam N.H."/>
            <person name="Stanke M."/>
            <person name="Adamska M."/>
            <person name="Darling A."/>
            <person name="Degnan S.M."/>
            <person name="Oakley T.H."/>
            <person name="Plachetzki D.C."/>
            <person name="Zhai Y."/>
            <person name="Adamski M."/>
            <person name="Calcino A."/>
            <person name="Cummins S.F."/>
            <person name="Goodstein D.M."/>
            <person name="Harris C."/>
            <person name="Jackson D.J."/>
            <person name="Leys S.P."/>
            <person name="Shu S."/>
            <person name="Woodcroft B.J."/>
            <person name="Vervoort M."/>
            <person name="Kosik K.S."/>
            <person name="Manning G."/>
            <person name="Degnan B.M."/>
            <person name="Rokhsar D.S."/>
        </authorList>
    </citation>
    <scope>NUCLEOTIDE SEQUENCE [LARGE SCALE GENOMIC DNA]</scope>
</reference>
<dbReference type="SUPFAM" id="SSF53474">
    <property type="entry name" value="alpha/beta-Hydrolases"/>
    <property type="match status" value="1"/>
</dbReference>
<dbReference type="PANTHER" id="PTHR31497:SF0">
    <property type="entry name" value="AUTOCRINE PROLIFERATION REPRESSOR PROTEIN A"/>
    <property type="match status" value="1"/>
</dbReference>
<dbReference type="Gene3D" id="3.40.50.1820">
    <property type="entry name" value="alpha/beta hydrolase"/>
    <property type="match status" value="1"/>
</dbReference>
<dbReference type="eggNOG" id="ENOG502QU2G">
    <property type="taxonomic scope" value="Eukaryota"/>
</dbReference>
<dbReference type="EnsemblMetazoa" id="XM_003389181.3">
    <property type="protein sequence ID" value="XP_003389229.2"/>
    <property type="gene ID" value="LOC100634329"/>
</dbReference>